<comment type="caution">
    <text evidence="6">The sequence shown here is derived from an EMBL/GenBank/DDBJ whole genome shotgun (WGS) entry which is preliminary data.</text>
</comment>
<evidence type="ECO:0000313" key="6">
    <source>
        <dbReference type="EMBL" id="CCA68013.1"/>
    </source>
</evidence>
<keyword evidence="2 4" id="KW-0808">Transferase</keyword>
<evidence type="ECO:0000256" key="2">
    <source>
        <dbReference type="ARBA" id="ARBA00022679"/>
    </source>
</evidence>
<keyword evidence="4" id="KW-0539">Nucleus</keyword>
<accession>G4T9M0</accession>
<dbReference type="InterPro" id="IPR029063">
    <property type="entry name" value="SAM-dependent_MTases_sf"/>
</dbReference>
<name>G4T9M0_SERID</name>
<sequence>MGRIRQKKKKQPITQPAASAKQQRPSSLPDSASSQTTRGIIRRFHVLNKQKARLQKATEKTKTALRAGKLKAAGGKGDVELAEIEGEMEALGGLERYQAMSSIGQSGLKGGGSEKVLVKWLKEIYWSNVDAESAKGRGKLELLDVGALKHDNYKKASSLISATPIDLHSRHPQIVEQDFMQISPGEANPHNLSREWDVISLSLVLNFVPDARERGRMLHLAHMLLKKDGLLFVVLPLPCVVNSRYLTIEHWTSLMKAVGFDRVKEQWKPTGKVGYWLFRKTPRGQRKADYRDFEKKAVLREGSARNNFCILLDLHDA</sequence>
<dbReference type="PANTHER" id="PTHR21008">
    <property type="entry name" value="S-ADENOSYLMETHIONINE SENSOR UPSTREAM OF MTORC1-RELATED"/>
    <property type="match status" value="1"/>
</dbReference>
<comment type="function">
    <text evidence="4">S-adenosyl-L-methionine-dependent methyltransferase that specifically methylates the N(1) position of an adenine present in helix 65 in 25S rRNA.</text>
</comment>
<keyword evidence="7" id="KW-1185">Reference proteome</keyword>
<feature type="compositionally biased region" description="Basic residues" evidence="5">
    <location>
        <begin position="1"/>
        <end position="11"/>
    </location>
</feature>
<reference evidence="6 7" key="1">
    <citation type="journal article" date="2011" name="PLoS Pathog.">
        <title>Endophytic Life Strategies Decoded by Genome and Transcriptome Analyses of the Mutualistic Root Symbiont Piriformospora indica.</title>
        <authorList>
            <person name="Zuccaro A."/>
            <person name="Lahrmann U."/>
            <person name="Guldener U."/>
            <person name="Langen G."/>
            <person name="Pfiffi S."/>
            <person name="Biedenkopf D."/>
            <person name="Wong P."/>
            <person name="Samans B."/>
            <person name="Grimm C."/>
            <person name="Basiewicz M."/>
            <person name="Murat C."/>
            <person name="Martin F."/>
            <person name="Kogel K.H."/>
        </authorList>
    </citation>
    <scope>NUCLEOTIDE SEQUENCE [LARGE SCALE GENOMIC DNA]</scope>
    <source>
        <strain evidence="6 7">DSM 11827</strain>
    </source>
</reference>
<evidence type="ECO:0000256" key="3">
    <source>
        <dbReference type="ARBA" id="ARBA00022691"/>
    </source>
</evidence>
<gene>
    <name evidence="6" type="ORF">PIIN_01880</name>
</gene>
<dbReference type="GO" id="GO:0005730">
    <property type="term" value="C:nucleolus"/>
    <property type="evidence" value="ECO:0007669"/>
    <property type="project" value="UniProtKB-SubCell"/>
</dbReference>
<evidence type="ECO:0000256" key="4">
    <source>
        <dbReference type="HAMAP-Rule" id="MF_03044"/>
    </source>
</evidence>
<keyword evidence="1 4" id="KW-0489">Methyltransferase</keyword>
<feature type="binding site" evidence="4">
    <location>
        <position position="146"/>
    </location>
    <ligand>
        <name>S-adenosyl-L-methionine</name>
        <dbReference type="ChEBI" id="CHEBI:59789"/>
    </ligand>
</feature>
<dbReference type="AlphaFoldDB" id="G4T9M0"/>
<dbReference type="HAMAP" id="MF_03044">
    <property type="entry name" value="BMT2"/>
    <property type="match status" value="1"/>
</dbReference>
<comment type="subcellular location">
    <subcellularLocation>
        <location evidence="4">Nucleus</location>
        <location evidence="4">Nucleolus</location>
    </subcellularLocation>
</comment>
<dbReference type="PANTHER" id="PTHR21008:SF1">
    <property type="entry name" value="25S RRNA (ADENINE(2142)-N(1))-METHYLTRANSFERASE"/>
    <property type="match status" value="1"/>
</dbReference>
<dbReference type="FunCoup" id="G4T9M0">
    <property type="interactions" value="60"/>
</dbReference>
<dbReference type="Pfam" id="PF11968">
    <property type="entry name" value="Bmt2"/>
    <property type="match status" value="1"/>
</dbReference>
<dbReference type="Gene3D" id="3.40.50.150">
    <property type="entry name" value="Vaccinia Virus protein VP39"/>
    <property type="match status" value="1"/>
</dbReference>
<dbReference type="HOGENOM" id="CLU_041583_1_0_1"/>
<dbReference type="InterPro" id="IPR021867">
    <property type="entry name" value="Bmt2/SAMTOR"/>
</dbReference>
<dbReference type="eggNOG" id="ENOG502R82D">
    <property type="taxonomic scope" value="Eukaryota"/>
</dbReference>
<dbReference type="InParanoid" id="G4T9M0"/>
<dbReference type="STRING" id="1109443.G4T9M0"/>
<comment type="similarity">
    <text evidence="4">Belongs to the BMT2 family.</text>
</comment>
<evidence type="ECO:0000313" key="7">
    <source>
        <dbReference type="Proteomes" id="UP000007148"/>
    </source>
</evidence>
<dbReference type="Proteomes" id="UP000007148">
    <property type="component" value="Unassembled WGS sequence"/>
</dbReference>
<feature type="compositionally biased region" description="Polar residues" evidence="5">
    <location>
        <begin position="12"/>
        <end position="38"/>
    </location>
</feature>
<feature type="region of interest" description="Disordered" evidence="5">
    <location>
        <begin position="1"/>
        <end position="40"/>
    </location>
</feature>
<dbReference type="EC" id="2.1.1.-" evidence="4"/>
<protein>
    <recommendedName>
        <fullName evidence="4">25S rRNA adenine-N(1) methyltransferase</fullName>
        <ecNumber evidence="4">2.1.1.-</ecNumber>
    </recommendedName>
</protein>
<dbReference type="GO" id="GO:0016433">
    <property type="term" value="F:rRNA (adenine) methyltransferase activity"/>
    <property type="evidence" value="ECO:0007669"/>
    <property type="project" value="UniProtKB-UniRule"/>
</dbReference>
<dbReference type="SUPFAM" id="SSF53335">
    <property type="entry name" value="S-adenosyl-L-methionine-dependent methyltransferases"/>
    <property type="match status" value="1"/>
</dbReference>
<proteinExistence type="inferred from homology"/>
<organism evidence="6 7">
    <name type="scientific">Serendipita indica (strain DSM 11827)</name>
    <name type="common">Root endophyte fungus</name>
    <name type="synonym">Piriformospora indica</name>
    <dbReference type="NCBI Taxonomy" id="1109443"/>
    <lineage>
        <taxon>Eukaryota</taxon>
        <taxon>Fungi</taxon>
        <taxon>Dikarya</taxon>
        <taxon>Basidiomycota</taxon>
        <taxon>Agaricomycotina</taxon>
        <taxon>Agaricomycetes</taxon>
        <taxon>Sebacinales</taxon>
        <taxon>Serendipitaceae</taxon>
        <taxon>Serendipita</taxon>
    </lineage>
</organism>
<evidence type="ECO:0000256" key="1">
    <source>
        <dbReference type="ARBA" id="ARBA00022603"/>
    </source>
</evidence>
<dbReference type="OrthoDB" id="5954793at2759"/>
<keyword evidence="3 4" id="KW-0949">S-adenosyl-L-methionine</keyword>
<feature type="binding site" evidence="4">
    <location>
        <position position="166"/>
    </location>
    <ligand>
        <name>S-adenosyl-L-methionine</name>
        <dbReference type="ChEBI" id="CHEBI:59789"/>
    </ligand>
</feature>
<dbReference type="EMBL" id="CAFZ01000024">
    <property type="protein sequence ID" value="CCA68013.1"/>
    <property type="molecule type" value="Genomic_DNA"/>
</dbReference>
<dbReference type="OMA" id="FHRTSKW"/>
<evidence type="ECO:0000256" key="5">
    <source>
        <dbReference type="SAM" id="MobiDB-lite"/>
    </source>
</evidence>